<dbReference type="AlphaFoldDB" id="A0A914ECW9"/>
<dbReference type="WBParaSite" id="ACRNAN_scaffold7344.g14869.t1">
    <property type="protein sequence ID" value="ACRNAN_scaffold7344.g14869.t1"/>
    <property type="gene ID" value="ACRNAN_scaffold7344.g14869"/>
</dbReference>
<evidence type="ECO:0000256" key="1">
    <source>
        <dbReference type="SAM" id="MobiDB-lite"/>
    </source>
</evidence>
<protein>
    <submittedName>
        <fullName evidence="3">Uncharacterized protein</fullName>
    </submittedName>
</protein>
<reference evidence="3" key="1">
    <citation type="submission" date="2022-11" db="UniProtKB">
        <authorList>
            <consortium name="WormBaseParasite"/>
        </authorList>
    </citation>
    <scope>IDENTIFICATION</scope>
</reference>
<proteinExistence type="predicted"/>
<organism evidence="2 3">
    <name type="scientific">Acrobeloides nanus</name>
    <dbReference type="NCBI Taxonomy" id="290746"/>
    <lineage>
        <taxon>Eukaryota</taxon>
        <taxon>Metazoa</taxon>
        <taxon>Ecdysozoa</taxon>
        <taxon>Nematoda</taxon>
        <taxon>Chromadorea</taxon>
        <taxon>Rhabditida</taxon>
        <taxon>Tylenchina</taxon>
        <taxon>Cephalobomorpha</taxon>
        <taxon>Cephaloboidea</taxon>
        <taxon>Cephalobidae</taxon>
        <taxon>Acrobeloides</taxon>
    </lineage>
</organism>
<evidence type="ECO:0000313" key="2">
    <source>
        <dbReference type="Proteomes" id="UP000887540"/>
    </source>
</evidence>
<name>A0A914ECW9_9BILA</name>
<feature type="compositionally biased region" description="Polar residues" evidence="1">
    <location>
        <begin position="26"/>
        <end position="35"/>
    </location>
</feature>
<feature type="region of interest" description="Disordered" evidence="1">
    <location>
        <begin position="16"/>
        <end position="55"/>
    </location>
</feature>
<accession>A0A914ECW9</accession>
<keyword evidence="2" id="KW-1185">Reference proteome</keyword>
<sequence>MVDDPWFLISRKKRLSNSPGLEPSCKNRQQINQEISRNRKLQRQTTKRKTKNCSHTGYLEHLGGGSISKPHQLIEALKKSLMKAWNAIHQDIIDKAVDDFPKRLKKCIEA</sequence>
<dbReference type="Gene3D" id="3.30.420.10">
    <property type="entry name" value="Ribonuclease H-like superfamily/Ribonuclease H"/>
    <property type="match status" value="1"/>
</dbReference>
<dbReference type="InterPro" id="IPR036397">
    <property type="entry name" value="RNaseH_sf"/>
</dbReference>
<feature type="compositionally biased region" description="Basic residues" evidence="1">
    <location>
        <begin position="38"/>
        <end position="52"/>
    </location>
</feature>
<dbReference type="Proteomes" id="UP000887540">
    <property type="component" value="Unplaced"/>
</dbReference>
<dbReference type="GO" id="GO:0003676">
    <property type="term" value="F:nucleic acid binding"/>
    <property type="evidence" value="ECO:0007669"/>
    <property type="project" value="InterPro"/>
</dbReference>
<evidence type="ECO:0000313" key="3">
    <source>
        <dbReference type="WBParaSite" id="ACRNAN_scaffold7344.g14869.t1"/>
    </source>
</evidence>